<proteinExistence type="predicted"/>
<reference evidence="2 3" key="1">
    <citation type="submission" date="2016-01" db="EMBL/GenBank/DDBJ databases">
        <authorList>
            <person name="Oliw E.H."/>
        </authorList>
    </citation>
    <scope>NUCLEOTIDE SEQUENCE [LARGE SCALE GENOMIC DNA]</scope>
    <source>
        <strain evidence="2 3">FRB97</strain>
    </source>
</reference>
<dbReference type="AlphaFoldDB" id="A0A250AWR5"/>
<dbReference type="RefSeq" id="WP_095844906.1">
    <property type="nucleotide sequence ID" value="NZ_CP014136.1"/>
</dbReference>
<dbReference type="InterPro" id="IPR009683">
    <property type="entry name" value="Extensin-like_C"/>
</dbReference>
<dbReference type="Pfam" id="PF06904">
    <property type="entry name" value="Extensin-like_C"/>
    <property type="match status" value="1"/>
</dbReference>
<organism evidence="2 3">
    <name type="scientific">Gibbsiella quercinecans</name>
    <dbReference type="NCBI Taxonomy" id="929813"/>
    <lineage>
        <taxon>Bacteria</taxon>
        <taxon>Pseudomonadati</taxon>
        <taxon>Pseudomonadota</taxon>
        <taxon>Gammaproteobacteria</taxon>
        <taxon>Enterobacterales</taxon>
        <taxon>Yersiniaceae</taxon>
        <taxon>Gibbsiella</taxon>
    </lineage>
</organism>
<evidence type="ECO:0000259" key="1">
    <source>
        <dbReference type="Pfam" id="PF06904"/>
    </source>
</evidence>
<dbReference type="KEGG" id="gqu:AWC35_02500"/>
<sequence>MKLLLGWVLIIAALALLLPWGLRYLPAAYNPFAPLSVSDPPTLITRYKLKRLVDDPAACMAVLERARAAGFVTFSTATPVTGNCPLPAPVRIQRFAGVALSSSFLSSCAMAVSSTMFVMEAKTLTAQSPLNSPLVQIDHLGSYACRNVYHRAQGRLSEHATAEAWDLAAFRLQNGERLSVLDNWQRPAEKAALLRQLNLAGCDYFGNALGPDYNAAHANHFHFGMRGFGLCSVPGR</sequence>
<feature type="domain" description="Extensin-like C-terminal" evidence="1">
    <location>
        <begin position="58"/>
        <end position="231"/>
    </location>
</feature>
<evidence type="ECO:0000313" key="3">
    <source>
        <dbReference type="Proteomes" id="UP000217182"/>
    </source>
</evidence>
<protein>
    <submittedName>
        <fullName evidence="2">Extensin</fullName>
    </submittedName>
</protein>
<keyword evidence="3" id="KW-1185">Reference proteome</keyword>
<accession>A0A250AWR5</accession>
<evidence type="ECO:0000313" key="2">
    <source>
        <dbReference type="EMBL" id="ATA18311.1"/>
    </source>
</evidence>
<dbReference type="OrthoDB" id="9809788at2"/>
<dbReference type="EMBL" id="CP014136">
    <property type="protein sequence ID" value="ATA18311.1"/>
    <property type="molecule type" value="Genomic_DNA"/>
</dbReference>
<name>A0A250AWR5_9GAMM</name>
<gene>
    <name evidence="2" type="ORF">AWC35_02500</name>
</gene>
<dbReference type="Proteomes" id="UP000217182">
    <property type="component" value="Chromosome"/>
</dbReference>